<organism evidence="2 3">
    <name type="scientific">Mya arenaria</name>
    <name type="common">Soft-shell clam</name>
    <dbReference type="NCBI Taxonomy" id="6604"/>
    <lineage>
        <taxon>Eukaryota</taxon>
        <taxon>Metazoa</taxon>
        <taxon>Spiralia</taxon>
        <taxon>Lophotrochozoa</taxon>
        <taxon>Mollusca</taxon>
        <taxon>Bivalvia</taxon>
        <taxon>Autobranchia</taxon>
        <taxon>Heteroconchia</taxon>
        <taxon>Euheterodonta</taxon>
        <taxon>Imparidentia</taxon>
        <taxon>Neoheterodontei</taxon>
        <taxon>Myida</taxon>
        <taxon>Myoidea</taxon>
        <taxon>Myidae</taxon>
        <taxon>Mya</taxon>
    </lineage>
</organism>
<proteinExistence type="predicted"/>
<keyword evidence="3" id="KW-1185">Reference proteome</keyword>
<feature type="non-terminal residue" evidence="2">
    <location>
        <position position="1"/>
    </location>
</feature>
<evidence type="ECO:0000313" key="3">
    <source>
        <dbReference type="Proteomes" id="UP001164746"/>
    </source>
</evidence>
<dbReference type="Proteomes" id="UP001164746">
    <property type="component" value="Chromosome 7"/>
</dbReference>
<sequence length="141" mass="15929">AALVVLTLLVQEHEQAQTIDFSLELGCGLYKQLNRVYRGLFPTVDEYKASTGLPILGEAYNATESGDPKKREGCSHSGQGDKDECCETNGPHRKRCRYCQQQKSVTYLFAYNYKTNKFGFFPFEIPTYCSCKSSDCKQNLV</sequence>
<protein>
    <submittedName>
        <fullName evidence="2">Uncharacterized protein</fullName>
    </submittedName>
</protein>
<gene>
    <name evidence="2" type="ORF">MAR_036330</name>
</gene>
<reference evidence="2" key="1">
    <citation type="submission" date="2022-11" db="EMBL/GenBank/DDBJ databases">
        <title>Centuries of genome instability and evolution in soft-shell clam transmissible cancer (bioRxiv).</title>
        <authorList>
            <person name="Hart S.F.M."/>
            <person name="Yonemitsu M.A."/>
            <person name="Giersch R.M."/>
            <person name="Beal B.F."/>
            <person name="Arriagada G."/>
            <person name="Davis B.W."/>
            <person name="Ostrander E.A."/>
            <person name="Goff S.P."/>
            <person name="Metzger M.J."/>
        </authorList>
    </citation>
    <scope>NUCLEOTIDE SEQUENCE</scope>
    <source>
        <strain evidence="2">MELC-2E11</strain>
        <tissue evidence="2">Siphon/mantle</tissue>
    </source>
</reference>
<feature type="compositionally biased region" description="Basic and acidic residues" evidence="1">
    <location>
        <begin position="66"/>
        <end position="85"/>
    </location>
</feature>
<evidence type="ECO:0000313" key="2">
    <source>
        <dbReference type="EMBL" id="WAR11254.1"/>
    </source>
</evidence>
<feature type="region of interest" description="Disordered" evidence="1">
    <location>
        <begin position="61"/>
        <end position="85"/>
    </location>
</feature>
<accession>A0ABY7ES74</accession>
<evidence type="ECO:0000256" key="1">
    <source>
        <dbReference type="SAM" id="MobiDB-lite"/>
    </source>
</evidence>
<name>A0ABY7ES74_MYAAR</name>
<dbReference type="EMBL" id="CP111018">
    <property type="protein sequence ID" value="WAR11254.1"/>
    <property type="molecule type" value="Genomic_DNA"/>
</dbReference>